<dbReference type="OrthoDB" id="1523417at2"/>
<comment type="caution">
    <text evidence="1">The sequence shown here is derived from an EMBL/GenBank/DDBJ whole genome shotgun (WGS) entry which is preliminary data.</text>
</comment>
<proteinExistence type="predicted"/>
<sequence>MKKYFIITVILFLSITACESYNQDDYQEYIVVEGYVTAGQSLPEIRLSTTQVADSLYDFENSAIDNAIVQITLLDEDGETEELFEYVQITGQRGIYEPIVQSYRVEPRRTYKLDVVFTDRPDQISATTTVPDQVEVINEVPESVVYQSDEQLEIVLAETLPTRDQNVFVFNTISLEPAIENLTPFYLSVVEDEDDVDINEYVRNSSGLINEGNFDPLPDGTILLRFPWIGVAFFGENLVVTLSVDKNLSDVIRSQEVQLGGSTLSPGEIPNLLYNIEGGIGVFGSLTADTIQTNFSRPF</sequence>
<keyword evidence="2" id="KW-1185">Reference proteome</keyword>
<name>A0A2N0VKM6_9BACT</name>
<evidence type="ECO:0000313" key="1">
    <source>
        <dbReference type="EMBL" id="PKD44755.1"/>
    </source>
</evidence>
<evidence type="ECO:0008006" key="3">
    <source>
        <dbReference type="Google" id="ProtNLM"/>
    </source>
</evidence>
<dbReference type="Pfam" id="PF14054">
    <property type="entry name" value="DUF4249"/>
    <property type="match status" value="1"/>
</dbReference>
<reference evidence="1 2" key="1">
    <citation type="submission" date="2017-11" db="EMBL/GenBank/DDBJ databases">
        <title>Rhodohalobacter 15182 sp. nov., isolated from a salt lake.</title>
        <authorList>
            <person name="Han S."/>
        </authorList>
    </citation>
    <scope>NUCLEOTIDE SEQUENCE [LARGE SCALE GENOMIC DNA]</scope>
    <source>
        <strain evidence="1 2">15182</strain>
    </source>
</reference>
<dbReference type="AlphaFoldDB" id="A0A2N0VKM6"/>
<protein>
    <recommendedName>
        <fullName evidence="3">DUF4249 domain-containing protein</fullName>
    </recommendedName>
</protein>
<dbReference type="PROSITE" id="PS51257">
    <property type="entry name" value="PROKAR_LIPOPROTEIN"/>
    <property type="match status" value="1"/>
</dbReference>
<accession>A0A2N0VKM6</accession>
<gene>
    <name evidence="1" type="ORF">CWD77_04635</name>
</gene>
<dbReference type="Proteomes" id="UP000233398">
    <property type="component" value="Unassembled WGS sequence"/>
</dbReference>
<evidence type="ECO:0000313" key="2">
    <source>
        <dbReference type="Proteomes" id="UP000233398"/>
    </source>
</evidence>
<dbReference type="InterPro" id="IPR025345">
    <property type="entry name" value="DUF4249"/>
</dbReference>
<dbReference type="EMBL" id="PISP01000001">
    <property type="protein sequence ID" value="PKD44755.1"/>
    <property type="molecule type" value="Genomic_DNA"/>
</dbReference>
<dbReference type="RefSeq" id="WP_101072043.1">
    <property type="nucleotide sequence ID" value="NZ_PISP01000001.1"/>
</dbReference>
<organism evidence="1 2">
    <name type="scientific">Rhodohalobacter barkolensis</name>
    <dbReference type="NCBI Taxonomy" id="2053187"/>
    <lineage>
        <taxon>Bacteria</taxon>
        <taxon>Pseudomonadati</taxon>
        <taxon>Balneolota</taxon>
        <taxon>Balneolia</taxon>
        <taxon>Balneolales</taxon>
        <taxon>Balneolaceae</taxon>
        <taxon>Rhodohalobacter</taxon>
    </lineage>
</organism>